<accession>A0A4R1XRL5</accession>
<organism evidence="3 4">
    <name type="scientific">Acinetobacter calcoaceticus</name>
    <dbReference type="NCBI Taxonomy" id="471"/>
    <lineage>
        <taxon>Bacteria</taxon>
        <taxon>Pseudomonadati</taxon>
        <taxon>Pseudomonadota</taxon>
        <taxon>Gammaproteobacteria</taxon>
        <taxon>Moraxellales</taxon>
        <taxon>Moraxellaceae</taxon>
        <taxon>Acinetobacter</taxon>
        <taxon>Acinetobacter calcoaceticus/baumannii complex</taxon>
    </lineage>
</organism>
<keyword evidence="4" id="KW-1185">Reference proteome</keyword>
<dbReference type="AlphaFoldDB" id="A0A4R1XRL5"/>
<keyword evidence="2" id="KW-1133">Transmembrane helix</keyword>
<comment type="caution">
    <text evidence="3">The sequence shown here is derived from an EMBL/GenBank/DDBJ whole genome shotgun (WGS) entry which is preliminary data.</text>
</comment>
<protein>
    <submittedName>
        <fullName evidence="3">Uncharacterized protein</fullName>
    </submittedName>
</protein>
<keyword evidence="2" id="KW-0472">Membrane</keyword>
<dbReference type="EMBL" id="SLVJ01000014">
    <property type="protein sequence ID" value="TCM65852.1"/>
    <property type="molecule type" value="Genomic_DNA"/>
</dbReference>
<feature type="region of interest" description="Disordered" evidence="1">
    <location>
        <begin position="51"/>
        <end position="70"/>
    </location>
</feature>
<dbReference type="Proteomes" id="UP000294963">
    <property type="component" value="Unassembled WGS sequence"/>
</dbReference>
<proteinExistence type="predicted"/>
<keyword evidence="2" id="KW-0812">Transmembrane</keyword>
<evidence type="ECO:0000256" key="1">
    <source>
        <dbReference type="SAM" id="MobiDB-lite"/>
    </source>
</evidence>
<feature type="transmembrane region" description="Helical" evidence="2">
    <location>
        <begin position="23"/>
        <end position="44"/>
    </location>
</feature>
<feature type="region of interest" description="Disordered" evidence="1">
    <location>
        <begin position="1"/>
        <end position="20"/>
    </location>
</feature>
<sequence length="70" mass="7701">MPRTPKHPSSQQNSHPNKHPHKFLAPIVIAGITVGFLVSAYRFVFKTQVAAPEKAPQSVDNEPDSTQRPA</sequence>
<feature type="compositionally biased region" description="Polar residues" evidence="1">
    <location>
        <begin position="58"/>
        <end position="70"/>
    </location>
</feature>
<evidence type="ECO:0000313" key="4">
    <source>
        <dbReference type="Proteomes" id="UP000294963"/>
    </source>
</evidence>
<dbReference type="OrthoDB" id="6707102at2"/>
<evidence type="ECO:0000313" key="3">
    <source>
        <dbReference type="EMBL" id="TCM65852.1"/>
    </source>
</evidence>
<reference evidence="3 4" key="1">
    <citation type="submission" date="2019-03" db="EMBL/GenBank/DDBJ databases">
        <title>Genomic analyses of the natural microbiome of Caenorhabditis elegans.</title>
        <authorList>
            <person name="Samuel B."/>
        </authorList>
    </citation>
    <scope>NUCLEOTIDE SEQUENCE [LARGE SCALE GENOMIC DNA]</scope>
    <source>
        <strain evidence="3 4">JUb89</strain>
    </source>
</reference>
<gene>
    <name evidence="3" type="ORF">EC844_11498</name>
</gene>
<evidence type="ECO:0000256" key="2">
    <source>
        <dbReference type="SAM" id="Phobius"/>
    </source>
</evidence>
<name>A0A4R1XRL5_ACICA</name>